<dbReference type="EMBL" id="JARJCN010000034">
    <property type="protein sequence ID" value="KAJ7085404.1"/>
    <property type="molecule type" value="Genomic_DNA"/>
</dbReference>
<comment type="caution">
    <text evidence="1">The sequence shown here is derived from an EMBL/GenBank/DDBJ whole genome shotgun (WGS) entry which is preliminary data.</text>
</comment>
<name>A0AAD6XT29_9AGAR</name>
<organism evidence="1 2">
    <name type="scientific">Mycena belliarum</name>
    <dbReference type="NCBI Taxonomy" id="1033014"/>
    <lineage>
        <taxon>Eukaryota</taxon>
        <taxon>Fungi</taxon>
        <taxon>Dikarya</taxon>
        <taxon>Basidiomycota</taxon>
        <taxon>Agaricomycotina</taxon>
        <taxon>Agaricomycetes</taxon>
        <taxon>Agaricomycetidae</taxon>
        <taxon>Agaricales</taxon>
        <taxon>Marasmiineae</taxon>
        <taxon>Mycenaceae</taxon>
        <taxon>Mycena</taxon>
    </lineage>
</organism>
<dbReference type="AlphaFoldDB" id="A0AAD6XT29"/>
<keyword evidence="2" id="KW-1185">Reference proteome</keyword>
<proteinExistence type="predicted"/>
<gene>
    <name evidence="1" type="ORF">B0H15DRAFT_374776</name>
</gene>
<accession>A0AAD6XT29</accession>
<protein>
    <submittedName>
        <fullName evidence="1">Uncharacterized protein</fullName>
    </submittedName>
</protein>
<evidence type="ECO:0000313" key="1">
    <source>
        <dbReference type="EMBL" id="KAJ7085404.1"/>
    </source>
</evidence>
<evidence type="ECO:0000313" key="2">
    <source>
        <dbReference type="Proteomes" id="UP001222325"/>
    </source>
</evidence>
<dbReference type="Proteomes" id="UP001222325">
    <property type="component" value="Unassembled WGS sequence"/>
</dbReference>
<sequence>MPLFWMPFCIARNAQAEARRSFLHTASSTNSLRFQPSHDVAAAPCFPAKFSRFAVCARGCGRCLECPCCNTRYALWVSLYIQLRPGSSEIHRYLSVSTAHYLDLTGYNCDYIILGVSTG</sequence>
<reference evidence="1" key="1">
    <citation type="submission" date="2023-03" db="EMBL/GenBank/DDBJ databases">
        <title>Massive genome expansion in bonnet fungi (Mycena s.s.) driven by repeated elements and novel gene families across ecological guilds.</title>
        <authorList>
            <consortium name="Lawrence Berkeley National Laboratory"/>
            <person name="Harder C.B."/>
            <person name="Miyauchi S."/>
            <person name="Viragh M."/>
            <person name="Kuo A."/>
            <person name="Thoen E."/>
            <person name="Andreopoulos B."/>
            <person name="Lu D."/>
            <person name="Skrede I."/>
            <person name="Drula E."/>
            <person name="Henrissat B."/>
            <person name="Morin E."/>
            <person name="Kohler A."/>
            <person name="Barry K."/>
            <person name="LaButti K."/>
            <person name="Morin E."/>
            <person name="Salamov A."/>
            <person name="Lipzen A."/>
            <person name="Mereny Z."/>
            <person name="Hegedus B."/>
            <person name="Baldrian P."/>
            <person name="Stursova M."/>
            <person name="Weitz H."/>
            <person name="Taylor A."/>
            <person name="Grigoriev I.V."/>
            <person name="Nagy L.G."/>
            <person name="Martin F."/>
            <person name="Kauserud H."/>
        </authorList>
    </citation>
    <scope>NUCLEOTIDE SEQUENCE</scope>
    <source>
        <strain evidence="1">CBHHK173m</strain>
    </source>
</reference>